<organism evidence="2 3">
    <name type="scientific">Planoprotostelium fungivorum</name>
    <dbReference type="NCBI Taxonomy" id="1890364"/>
    <lineage>
        <taxon>Eukaryota</taxon>
        <taxon>Amoebozoa</taxon>
        <taxon>Evosea</taxon>
        <taxon>Variosea</taxon>
        <taxon>Cavosteliida</taxon>
        <taxon>Cavosteliaceae</taxon>
        <taxon>Planoprotostelium</taxon>
    </lineage>
</organism>
<feature type="compositionally biased region" description="Basic and acidic residues" evidence="1">
    <location>
        <begin position="187"/>
        <end position="208"/>
    </location>
</feature>
<protein>
    <submittedName>
        <fullName evidence="2">Uncharacterized protein</fullName>
    </submittedName>
</protein>
<feature type="region of interest" description="Disordered" evidence="1">
    <location>
        <begin position="45"/>
        <end position="118"/>
    </location>
</feature>
<keyword evidence="3" id="KW-1185">Reference proteome</keyword>
<feature type="region of interest" description="Disordered" evidence="1">
    <location>
        <begin position="137"/>
        <end position="209"/>
    </location>
</feature>
<feature type="compositionally biased region" description="Pro residues" evidence="1">
    <location>
        <begin position="146"/>
        <end position="158"/>
    </location>
</feature>
<dbReference type="AlphaFoldDB" id="A0A2P6MZ46"/>
<reference evidence="2 3" key="1">
    <citation type="journal article" date="2018" name="Genome Biol. Evol.">
        <title>Multiple Roots of Fruiting Body Formation in Amoebozoa.</title>
        <authorList>
            <person name="Hillmann F."/>
            <person name="Forbes G."/>
            <person name="Novohradska S."/>
            <person name="Ferling I."/>
            <person name="Riege K."/>
            <person name="Groth M."/>
            <person name="Westermann M."/>
            <person name="Marz M."/>
            <person name="Spaller T."/>
            <person name="Winckler T."/>
            <person name="Schaap P."/>
            <person name="Glockner G."/>
        </authorList>
    </citation>
    <scope>NUCLEOTIDE SEQUENCE [LARGE SCALE GENOMIC DNA]</scope>
    <source>
        <strain evidence="2 3">Jena</strain>
    </source>
</reference>
<feature type="compositionally biased region" description="Low complexity" evidence="1">
    <location>
        <begin position="85"/>
        <end position="99"/>
    </location>
</feature>
<evidence type="ECO:0000313" key="3">
    <source>
        <dbReference type="Proteomes" id="UP000241769"/>
    </source>
</evidence>
<evidence type="ECO:0000256" key="1">
    <source>
        <dbReference type="SAM" id="MobiDB-lite"/>
    </source>
</evidence>
<feature type="region of interest" description="Disordered" evidence="1">
    <location>
        <begin position="236"/>
        <end position="308"/>
    </location>
</feature>
<feature type="compositionally biased region" description="Basic and acidic residues" evidence="1">
    <location>
        <begin position="159"/>
        <end position="174"/>
    </location>
</feature>
<proteinExistence type="predicted"/>
<feature type="compositionally biased region" description="Acidic residues" evidence="1">
    <location>
        <begin position="62"/>
        <end position="79"/>
    </location>
</feature>
<name>A0A2P6MZ46_9EUKA</name>
<dbReference type="InParanoid" id="A0A2P6MZ46"/>
<accession>A0A2P6MZ46</accession>
<gene>
    <name evidence="2" type="ORF">PROFUN_15570</name>
</gene>
<comment type="caution">
    <text evidence="2">The sequence shown here is derived from an EMBL/GenBank/DDBJ whole genome shotgun (WGS) entry which is preliminary data.</text>
</comment>
<sequence length="308" mass="33659">MELFRLLTPTILQDDVPKYLQSLELTERSIMDMLEKVREAKKMLTGPVRNDSSTSVASVDVEYIESDEEISDSDTDSDEIQPSTSASVLSPPILSPSSSTERPINGSPPNSIKSPPALVRRSSLIREILTKEAALSEDRFRSKSTPPRPLFLIPPPSPTKEELKPTSVDDRDVPSKQLVPSGLVSESAKKLEEETPKEEETKKVEKRPIPLKFGSLPSLLTKSATMSEMQRRISAKLEASAAAPPCQLQRSNSISDIPSSSPPPLIHLKKGLSTSSSVQKRRPPTRRPSLVLSSSKSSVSTPDIVDSV</sequence>
<dbReference type="EMBL" id="MDYQ01000291">
    <property type="protein sequence ID" value="PRP76956.1"/>
    <property type="molecule type" value="Genomic_DNA"/>
</dbReference>
<feature type="compositionally biased region" description="Low complexity" evidence="1">
    <location>
        <begin position="289"/>
        <end position="300"/>
    </location>
</feature>
<evidence type="ECO:0000313" key="2">
    <source>
        <dbReference type="EMBL" id="PRP76956.1"/>
    </source>
</evidence>
<dbReference type="Proteomes" id="UP000241769">
    <property type="component" value="Unassembled WGS sequence"/>
</dbReference>